<dbReference type="InParanoid" id="A0A212R044"/>
<organism evidence="6 7">
    <name type="scientific">Thermoflexus hugenholtzii JAD2</name>
    <dbReference type="NCBI Taxonomy" id="877466"/>
    <lineage>
        <taxon>Bacteria</taxon>
        <taxon>Bacillati</taxon>
        <taxon>Chloroflexota</taxon>
        <taxon>Thermoflexia</taxon>
        <taxon>Thermoflexales</taxon>
        <taxon>Thermoflexaceae</taxon>
        <taxon>Thermoflexus</taxon>
    </lineage>
</organism>
<feature type="coiled-coil region" evidence="3">
    <location>
        <begin position="149"/>
        <end position="213"/>
    </location>
</feature>
<evidence type="ECO:0000313" key="6">
    <source>
        <dbReference type="EMBL" id="SNB65265.1"/>
    </source>
</evidence>
<keyword evidence="2" id="KW-0067">ATP-binding</keyword>
<accession>A0A212R044</accession>
<feature type="region of interest" description="Disordered" evidence="4">
    <location>
        <begin position="547"/>
        <end position="595"/>
    </location>
</feature>
<dbReference type="SUPFAM" id="SSF52540">
    <property type="entry name" value="P-loop containing nucleoside triphosphate hydrolases"/>
    <property type="match status" value="1"/>
</dbReference>
<keyword evidence="3" id="KW-0175">Coiled coil</keyword>
<dbReference type="InterPro" id="IPR005702">
    <property type="entry name" value="Wzc-like_C"/>
</dbReference>
<evidence type="ECO:0000256" key="5">
    <source>
        <dbReference type="SAM" id="Phobius"/>
    </source>
</evidence>
<dbReference type="AlphaFoldDB" id="A0A212R044"/>
<evidence type="ECO:0000313" key="7">
    <source>
        <dbReference type="Proteomes" id="UP000197025"/>
    </source>
</evidence>
<feature type="region of interest" description="Disordered" evidence="4">
    <location>
        <begin position="658"/>
        <end position="683"/>
    </location>
</feature>
<keyword evidence="1" id="KW-0547">Nucleotide-binding</keyword>
<dbReference type="EMBL" id="FYEK01000027">
    <property type="protein sequence ID" value="SNB65265.1"/>
    <property type="molecule type" value="Genomic_DNA"/>
</dbReference>
<dbReference type="Gene3D" id="3.40.50.300">
    <property type="entry name" value="P-loop containing nucleotide triphosphate hydrolases"/>
    <property type="match status" value="1"/>
</dbReference>
<dbReference type="GO" id="GO:0004713">
    <property type="term" value="F:protein tyrosine kinase activity"/>
    <property type="evidence" value="ECO:0007669"/>
    <property type="project" value="TreeGrafter"/>
</dbReference>
<dbReference type="RefSeq" id="WP_088571200.1">
    <property type="nucleotide sequence ID" value="NZ_FYEK01000027.1"/>
</dbReference>
<dbReference type="CDD" id="cd05387">
    <property type="entry name" value="BY-kinase"/>
    <property type="match status" value="1"/>
</dbReference>
<keyword evidence="7" id="KW-1185">Reference proteome</keyword>
<keyword evidence="5" id="KW-1133">Transmembrane helix</keyword>
<sequence>MERLQPYLDALRRWWWFPVLCALLAGLGGYFYTRQQRPVYAARVTLMVGSSLMNPSPDPQEIGLSRTLAQIYGEMARRRPVLEQTIRRLNLTLSPDALARAVETRVVFNASLLEIYIYDFDPERAAALANALAQTLMEQAPGARTAADEQFLQAQLNDIQKKIEDTDRKIQELRQQMARMTSAAELREAQDQLQALEQLKRDYQQTYAQLIGVMNQGRVNTLRVLEPALPPSRPVSPSLLRNLMLSSGVGLVLSLSVLMTLELLMGRAVQWDGGLTMFNLPVLGAIPHWRNRKDPLVVRSAPDSPDAESIRSLRLRVLQLLGREGPRTVLVTSPTPEDGKSFVASNLAAALAEAGVRTVLVEADLRGGTVAHLSPQEISHGLVDYLEAEGEGLRLEDLLIPIDGGLTILPMGRIPRDPGWLLSSPRWRAMLRQLQERYEMVVLDGPPTLFTAELELLARAADGILLVVRDGETPRRMVGQARYVLRGQRILGLVVNDVPRRKLGQRYGYAYGYGYGYGRYRKRAEARGLAYGIRGWWARRQARPAKTAAWEKPAPSPASPEPPAGSLETPSRPLFPPPVLMPGPASEPPAPSAAEEVLPMEREEARGPFLGLRPEELEGVFLEEETAPAAEVEPVKAKAAAMPFVDVDPELLQELLDGPAEETSVALATSQEPEEEGKEGEAG</sequence>
<dbReference type="Proteomes" id="UP000197025">
    <property type="component" value="Unassembled WGS sequence"/>
</dbReference>
<keyword evidence="5" id="KW-0472">Membrane</keyword>
<proteinExistence type="predicted"/>
<gene>
    <name evidence="6" type="ORF">SAMN02746019_00009570</name>
</gene>
<name>A0A212R044_9CHLR</name>
<evidence type="ECO:0000256" key="1">
    <source>
        <dbReference type="ARBA" id="ARBA00022741"/>
    </source>
</evidence>
<evidence type="ECO:0000256" key="4">
    <source>
        <dbReference type="SAM" id="MobiDB-lite"/>
    </source>
</evidence>
<feature type="compositionally biased region" description="Pro residues" evidence="4">
    <location>
        <begin position="573"/>
        <end position="591"/>
    </location>
</feature>
<feature type="transmembrane region" description="Helical" evidence="5">
    <location>
        <begin position="14"/>
        <end position="33"/>
    </location>
</feature>
<keyword evidence="5" id="KW-0812">Transmembrane</keyword>
<feature type="compositionally biased region" description="Acidic residues" evidence="4">
    <location>
        <begin position="672"/>
        <end position="683"/>
    </location>
</feature>
<dbReference type="InterPro" id="IPR050445">
    <property type="entry name" value="Bact_polysacc_biosynth/exp"/>
</dbReference>
<dbReference type="PANTHER" id="PTHR32309">
    <property type="entry name" value="TYROSINE-PROTEIN KINASE"/>
    <property type="match status" value="1"/>
</dbReference>
<reference evidence="7" key="1">
    <citation type="submission" date="2017-06" db="EMBL/GenBank/DDBJ databases">
        <authorList>
            <person name="Varghese N."/>
            <person name="Submissions S."/>
        </authorList>
    </citation>
    <scope>NUCLEOTIDE SEQUENCE [LARGE SCALE GENOMIC DNA]</scope>
    <source>
        <strain evidence="7">JAD2</strain>
    </source>
</reference>
<evidence type="ECO:0000256" key="3">
    <source>
        <dbReference type="SAM" id="Coils"/>
    </source>
</evidence>
<feature type="compositionally biased region" description="Pro residues" evidence="4">
    <location>
        <begin position="554"/>
        <end position="563"/>
    </location>
</feature>
<dbReference type="PANTHER" id="PTHR32309:SF13">
    <property type="entry name" value="FERRIC ENTEROBACTIN TRANSPORT PROTEIN FEPE"/>
    <property type="match status" value="1"/>
</dbReference>
<protein>
    <submittedName>
        <fullName evidence="6">Capsular exopolysaccharide family</fullName>
    </submittedName>
</protein>
<dbReference type="GO" id="GO:0005886">
    <property type="term" value="C:plasma membrane"/>
    <property type="evidence" value="ECO:0007669"/>
    <property type="project" value="TreeGrafter"/>
</dbReference>
<evidence type="ECO:0000256" key="2">
    <source>
        <dbReference type="ARBA" id="ARBA00022840"/>
    </source>
</evidence>
<dbReference type="OrthoDB" id="9794577at2"/>
<dbReference type="InterPro" id="IPR027417">
    <property type="entry name" value="P-loop_NTPase"/>
</dbReference>